<organism evidence="2 3">
    <name type="scientific">Heterorhabditis bacteriophora</name>
    <name type="common">Entomopathogenic nematode worm</name>
    <dbReference type="NCBI Taxonomy" id="37862"/>
    <lineage>
        <taxon>Eukaryota</taxon>
        <taxon>Metazoa</taxon>
        <taxon>Ecdysozoa</taxon>
        <taxon>Nematoda</taxon>
        <taxon>Chromadorea</taxon>
        <taxon>Rhabditida</taxon>
        <taxon>Rhabditina</taxon>
        <taxon>Rhabditomorpha</taxon>
        <taxon>Strongyloidea</taxon>
        <taxon>Heterorhabditidae</taxon>
        <taxon>Heterorhabditis</taxon>
    </lineage>
</organism>
<reference evidence="3" key="1">
    <citation type="submission" date="2016-11" db="UniProtKB">
        <authorList>
            <consortium name="WormBaseParasite"/>
        </authorList>
    </citation>
    <scope>IDENTIFICATION</scope>
</reference>
<dbReference type="AlphaFoldDB" id="A0A1I7X0S3"/>
<dbReference type="SUPFAM" id="SSF46689">
    <property type="entry name" value="Homeodomain-like"/>
    <property type="match status" value="1"/>
</dbReference>
<comment type="subcellular location">
    <subcellularLocation>
        <location evidence="1">Nucleus</location>
    </subcellularLocation>
</comment>
<protein>
    <submittedName>
        <fullName evidence="3">Paired domain-containing protein</fullName>
    </submittedName>
</protein>
<dbReference type="PANTHER" id="PTHR46068:SF1">
    <property type="entry name" value="TRANSPOSASE IS30-LIKE HTH DOMAIN-CONTAINING PROTEIN"/>
    <property type="match status" value="1"/>
</dbReference>
<dbReference type="InterPro" id="IPR036388">
    <property type="entry name" value="WH-like_DNA-bd_sf"/>
</dbReference>
<dbReference type="Gene3D" id="1.10.10.10">
    <property type="entry name" value="Winged helix-like DNA-binding domain superfamily/Winged helix DNA-binding domain"/>
    <property type="match status" value="1"/>
</dbReference>
<keyword evidence="2" id="KW-1185">Reference proteome</keyword>
<proteinExistence type="predicted"/>
<evidence type="ECO:0000313" key="2">
    <source>
        <dbReference type="Proteomes" id="UP000095283"/>
    </source>
</evidence>
<dbReference type="InterPro" id="IPR009057">
    <property type="entry name" value="Homeodomain-like_sf"/>
</dbReference>
<evidence type="ECO:0000256" key="1">
    <source>
        <dbReference type="ARBA" id="ARBA00004123"/>
    </source>
</evidence>
<sequence>MPKALRTTIIHLHEQREKNVVVAKKLCVTRITVHRIVKRYQELGTVKDRPRSGRSGSTRKIASDFNISLTSMKKIVKNELGFYPYEIRGPHMLTEKMKVNRYEKAGKLLSIVRRGCASKLLCTDEKIFTVNSTCNNFWGKDIWPSNSSDLNLIDFAIWLFFENKLIMLLASEDSTVGEESNFSSVDSAESRLQLNANNIQTESVNQSAVAAANIESTTNPSIDHNVPIPATPRSLVRVITADVTHRQVEPKDVIEYEWPPKSGDKYFLQVRTIINFSLQIFINLITI</sequence>
<evidence type="ECO:0000313" key="3">
    <source>
        <dbReference type="WBParaSite" id="Hba_10999"/>
    </source>
</evidence>
<dbReference type="Proteomes" id="UP000095283">
    <property type="component" value="Unplaced"/>
</dbReference>
<dbReference type="WBParaSite" id="Hba_10999">
    <property type="protein sequence ID" value="Hba_10999"/>
    <property type="gene ID" value="Hba_10999"/>
</dbReference>
<dbReference type="PANTHER" id="PTHR46068">
    <property type="entry name" value="PROTEIN CBG27172"/>
    <property type="match status" value="1"/>
</dbReference>
<name>A0A1I7X0S3_HETBA</name>
<dbReference type="GO" id="GO:0005634">
    <property type="term" value="C:nucleus"/>
    <property type="evidence" value="ECO:0007669"/>
    <property type="project" value="UniProtKB-SubCell"/>
</dbReference>
<dbReference type="Pfam" id="PF13384">
    <property type="entry name" value="HTH_23"/>
    <property type="match status" value="1"/>
</dbReference>
<accession>A0A1I7X0S3</accession>